<comment type="similarity">
    <text evidence="2">Belongs to the SLC41A transporter family.</text>
</comment>
<dbReference type="Gene3D" id="3.40.50.2300">
    <property type="match status" value="1"/>
</dbReference>
<evidence type="ECO:0000256" key="8">
    <source>
        <dbReference type="PROSITE-ProRule" id="PRU00169"/>
    </source>
</evidence>
<evidence type="ECO:0000256" key="4">
    <source>
        <dbReference type="ARBA" id="ARBA00022692"/>
    </source>
</evidence>
<evidence type="ECO:0000256" key="6">
    <source>
        <dbReference type="ARBA" id="ARBA00022989"/>
    </source>
</evidence>
<keyword evidence="8" id="KW-0597">Phosphoprotein</keyword>
<name>A0A139BQI3_9PROT</name>
<sequence>MVSATDILHARILIVDDQQANVLLLERMLRGAGYDSVTSTMNPGEVCELHRKHRYDLILLDLLMRGMDGFQVMEGMKEIEPEGYLPVLVITAHPDHKLRVLQAGAKDFVSKPLEMAEVLARVHNMLEVRLLHLETRKLYNELVAEHKRSIELTAQPGAMVGVVEEERLATHWFRSLRFRHPWLQLNLLTVFAAAAVVGMFQGTINRLLILTIFLLVLAGQSGNTGSQALAITLRGIILGDLQPGKEKMLVMKEALLGLLNGALVDLVAAIGMYLVASFQHFPGALMLSAVVFLAMVGSCIISGICGAIVPLILKRFGTDPVTASSIFFTTAPPT</sequence>
<evidence type="ECO:0000256" key="1">
    <source>
        <dbReference type="ARBA" id="ARBA00004141"/>
    </source>
</evidence>
<dbReference type="Pfam" id="PF00072">
    <property type="entry name" value="Response_reg"/>
    <property type="match status" value="1"/>
</dbReference>
<evidence type="ECO:0000256" key="5">
    <source>
        <dbReference type="ARBA" id="ARBA00022842"/>
    </source>
</evidence>
<evidence type="ECO:0000256" key="2">
    <source>
        <dbReference type="ARBA" id="ARBA00009749"/>
    </source>
</evidence>
<evidence type="ECO:0000313" key="12">
    <source>
        <dbReference type="Proteomes" id="UP000070578"/>
    </source>
</evidence>
<dbReference type="EMBL" id="LSLI01000091">
    <property type="protein sequence ID" value="KXS31212.1"/>
    <property type="molecule type" value="Genomic_DNA"/>
</dbReference>
<evidence type="ECO:0000256" key="7">
    <source>
        <dbReference type="ARBA" id="ARBA00023136"/>
    </source>
</evidence>
<dbReference type="PATRIC" id="fig|1796491.3.peg.2917"/>
<comment type="caution">
    <text evidence="11">The sequence shown here is derived from an EMBL/GenBank/DDBJ whole genome shotgun (WGS) entry which is preliminary data.</text>
</comment>
<dbReference type="PROSITE" id="PS50110">
    <property type="entry name" value="RESPONSE_REGULATORY"/>
    <property type="match status" value="1"/>
</dbReference>
<feature type="transmembrane region" description="Helical" evidence="9">
    <location>
        <begin position="182"/>
        <end position="201"/>
    </location>
</feature>
<dbReference type="InterPro" id="IPR011006">
    <property type="entry name" value="CheY-like_superfamily"/>
</dbReference>
<dbReference type="CDD" id="cd17551">
    <property type="entry name" value="REC_RpfG-like"/>
    <property type="match status" value="1"/>
</dbReference>
<evidence type="ECO:0000256" key="3">
    <source>
        <dbReference type="ARBA" id="ARBA00022448"/>
    </source>
</evidence>
<dbReference type="Proteomes" id="UP000070578">
    <property type="component" value="Unassembled WGS sequence"/>
</dbReference>
<proteinExistence type="inferred from homology"/>
<comment type="subcellular location">
    <subcellularLocation>
        <location evidence="1">Membrane</location>
        <topology evidence="1">Multi-pass membrane protein</topology>
    </subcellularLocation>
</comment>
<keyword evidence="6 9" id="KW-1133">Transmembrane helix</keyword>
<evidence type="ECO:0000256" key="9">
    <source>
        <dbReference type="SAM" id="Phobius"/>
    </source>
</evidence>
<organism evidence="11 12">
    <name type="scientific">Candidatus Gallionella acididurans</name>
    <dbReference type="NCBI Taxonomy" id="1796491"/>
    <lineage>
        <taxon>Bacteria</taxon>
        <taxon>Pseudomonadati</taxon>
        <taxon>Pseudomonadota</taxon>
        <taxon>Betaproteobacteria</taxon>
        <taxon>Nitrosomonadales</taxon>
        <taxon>Gallionellaceae</taxon>
        <taxon>Gallionella</taxon>
    </lineage>
</organism>
<feature type="transmembrane region" description="Helical" evidence="9">
    <location>
        <begin position="254"/>
        <end position="275"/>
    </location>
</feature>
<keyword evidence="5" id="KW-0460">Magnesium</keyword>
<feature type="transmembrane region" description="Helical" evidence="9">
    <location>
        <begin position="207"/>
        <end position="233"/>
    </location>
</feature>
<keyword evidence="3" id="KW-0813">Transport</keyword>
<feature type="modified residue" description="4-aspartylphosphate" evidence="8">
    <location>
        <position position="61"/>
    </location>
</feature>
<dbReference type="SUPFAM" id="SSF52172">
    <property type="entry name" value="CheY-like"/>
    <property type="match status" value="1"/>
</dbReference>
<dbReference type="SUPFAM" id="SSF161093">
    <property type="entry name" value="MgtE membrane domain-like"/>
    <property type="match status" value="1"/>
</dbReference>
<feature type="domain" description="Response regulatory" evidence="10">
    <location>
        <begin position="11"/>
        <end position="126"/>
    </location>
</feature>
<dbReference type="InterPro" id="IPR036739">
    <property type="entry name" value="SLC41_membr_dom_sf"/>
</dbReference>
<dbReference type="PANTHER" id="PTHR41394">
    <property type="entry name" value="MAGNESIUM TRANSPORTER MGTE"/>
    <property type="match status" value="1"/>
</dbReference>
<dbReference type="GO" id="GO:0008324">
    <property type="term" value="F:monoatomic cation transmembrane transporter activity"/>
    <property type="evidence" value="ECO:0007669"/>
    <property type="project" value="InterPro"/>
</dbReference>
<dbReference type="Gene3D" id="1.10.357.20">
    <property type="entry name" value="SLC41 divalent cation transporters, integral membrane domain"/>
    <property type="match status" value="1"/>
</dbReference>
<protein>
    <submittedName>
        <fullName evidence="11">Magnesium transporter</fullName>
    </submittedName>
</protein>
<dbReference type="Pfam" id="PF01769">
    <property type="entry name" value="MgtE"/>
    <property type="match status" value="1"/>
</dbReference>
<dbReference type="GO" id="GO:0016020">
    <property type="term" value="C:membrane"/>
    <property type="evidence" value="ECO:0007669"/>
    <property type="project" value="UniProtKB-SubCell"/>
</dbReference>
<dbReference type="AlphaFoldDB" id="A0A139BQI3"/>
<keyword evidence="4 9" id="KW-0812">Transmembrane</keyword>
<dbReference type="GO" id="GO:0000160">
    <property type="term" value="P:phosphorelay signal transduction system"/>
    <property type="evidence" value="ECO:0007669"/>
    <property type="project" value="InterPro"/>
</dbReference>
<evidence type="ECO:0000259" key="10">
    <source>
        <dbReference type="PROSITE" id="PS50110"/>
    </source>
</evidence>
<dbReference type="InterPro" id="IPR006667">
    <property type="entry name" value="SLC41_membr_dom"/>
</dbReference>
<feature type="transmembrane region" description="Helical" evidence="9">
    <location>
        <begin position="287"/>
        <end position="313"/>
    </location>
</feature>
<dbReference type="InterPro" id="IPR001789">
    <property type="entry name" value="Sig_transdc_resp-reg_receiver"/>
</dbReference>
<accession>A0A139BQI3</accession>
<reference evidence="11 12" key="1">
    <citation type="submission" date="2016-02" db="EMBL/GenBank/DDBJ databases">
        <authorList>
            <person name="Wen L."/>
            <person name="He K."/>
            <person name="Yang H."/>
        </authorList>
    </citation>
    <scope>NUCLEOTIDE SEQUENCE [LARGE SCALE GENOMIC DNA]</scope>
    <source>
        <strain evidence="11">ShG14-8</strain>
    </source>
</reference>
<keyword evidence="7 9" id="KW-0472">Membrane</keyword>
<dbReference type="PANTHER" id="PTHR41394:SF5">
    <property type="entry name" value="SLC41A_MGTE INTEGRAL MEMBRANE DOMAIN-CONTAINING PROTEIN"/>
    <property type="match status" value="1"/>
</dbReference>
<reference evidence="11 12" key="2">
    <citation type="submission" date="2016-03" db="EMBL/GenBank/DDBJ databases">
        <title>New uncultured bacterium of the family Gallionellaceae from acid mine drainage: description and reconstruction of genome based on metagenomic analysis of microbial community.</title>
        <authorList>
            <person name="Kadnikov V."/>
            <person name="Ivasenko D."/>
            <person name="Beletsky A."/>
            <person name="Mardanov A."/>
            <person name="Danilova E."/>
            <person name="Pimenov N."/>
            <person name="Karnachuk O."/>
            <person name="Ravin N."/>
        </authorList>
    </citation>
    <scope>NUCLEOTIDE SEQUENCE [LARGE SCALE GENOMIC DNA]</scope>
    <source>
        <strain evidence="11">ShG14-8</strain>
    </source>
</reference>
<dbReference type="SMART" id="SM00448">
    <property type="entry name" value="REC"/>
    <property type="match status" value="1"/>
</dbReference>
<gene>
    <name evidence="11" type="ORF">AWT59_2673</name>
</gene>
<evidence type="ECO:0000313" key="11">
    <source>
        <dbReference type="EMBL" id="KXS31212.1"/>
    </source>
</evidence>